<dbReference type="Proteomes" id="UP000051952">
    <property type="component" value="Unassembled WGS sequence"/>
</dbReference>
<evidence type="ECO:0000313" key="2">
    <source>
        <dbReference type="Proteomes" id="UP000051952"/>
    </source>
</evidence>
<sequence length="176" mass="20177">MVGDHVKAGDAEESLLHRPLGIFMTFNSRVTPIVPDRGKEDVPYPHRDCASHGVLCCLPPKDYDVSENFMEYEQFATKIVGHCNMACDEDNFDRIVTALRTVLRWRGPMFIAIDEFKISLGARRCNAHIHGLQRVCAYLLDCRWSLRRRSAFALLSWWLASLHSIYSIIEPVRITV</sequence>
<organism evidence="1 2">
    <name type="scientific">Bodo saltans</name>
    <name type="common">Flagellated protozoan</name>
    <dbReference type="NCBI Taxonomy" id="75058"/>
    <lineage>
        <taxon>Eukaryota</taxon>
        <taxon>Discoba</taxon>
        <taxon>Euglenozoa</taxon>
        <taxon>Kinetoplastea</taxon>
        <taxon>Metakinetoplastina</taxon>
        <taxon>Eubodonida</taxon>
        <taxon>Bodonidae</taxon>
        <taxon>Bodo</taxon>
    </lineage>
</organism>
<reference evidence="2" key="1">
    <citation type="submission" date="2015-09" db="EMBL/GenBank/DDBJ databases">
        <authorList>
            <consortium name="Pathogen Informatics"/>
        </authorList>
    </citation>
    <scope>NUCLEOTIDE SEQUENCE [LARGE SCALE GENOMIC DNA]</scope>
    <source>
        <strain evidence="2">Lake Konstanz</strain>
    </source>
</reference>
<accession>A0A0S4JNC9</accession>
<dbReference type="EMBL" id="CYKH01001919">
    <property type="protein sequence ID" value="CUG91402.1"/>
    <property type="molecule type" value="Genomic_DNA"/>
</dbReference>
<evidence type="ECO:0000313" key="1">
    <source>
        <dbReference type="EMBL" id="CUG91402.1"/>
    </source>
</evidence>
<dbReference type="VEuPathDB" id="TriTrypDB:BSAL_31885"/>
<keyword evidence="2" id="KW-1185">Reference proteome</keyword>
<name>A0A0S4JNC9_BODSA</name>
<gene>
    <name evidence="1" type="ORF">BSAL_31885</name>
</gene>
<protein>
    <submittedName>
        <fullName evidence="1">Multi-copy leucine-rich repeat protein, putative</fullName>
    </submittedName>
</protein>
<dbReference type="AlphaFoldDB" id="A0A0S4JNC9"/>
<proteinExistence type="predicted"/>